<protein>
    <recommendedName>
        <fullName evidence="1">Beta-lactamase-related domain-containing protein</fullName>
    </recommendedName>
</protein>
<dbReference type="EMBL" id="CADIKM010000013">
    <property type="protein sequence ID" value="CAB3790930.1"/>
    <property type="molecule type" value="Genomic_DNA"/>
</dbReference>
<reference evidence="2 3" key="1">
    <citation type="submission" date="2020-04" db="EMBL/GenBank/DDBJ databases">
        <authorList>
            <person name="De Canck E."/>
        </authorList>
    </citation>
    <scope>NUCLEOTIDE SEQUENCE [LARGE SCALE GENOMIC DNA]</scope>
    <source>
        <strain evidence="2 3">LMG 28138</strain>
    </source>
</reference>
<dbReference type="PANTHER" id="PTHR43319:SF3">
    <property type="entry name" value="BETA-LACTAMASE-RELATED DOMAIN-CONTAINING PROTEIN"/>
    <property type="match status" value="1"/>
</dbReference>
<evidence type="ECO:0000259" key="1">
    <source>
        <dbReference type="Pfam" id="PF00144"/>
    </source>
</evidence>
<dbReference type="AlphaFoldDB" id="A0A6S7BJT8"/>
<keyword evidence="3" id="KW-1185">Reference proteome</keyword>
<gene>
    <name evidence="2" type="ORF">LMG28138_03063</name>
</gene>
<dbReference type="RefSeq" id="WP_175105594.1">
    <property type="nucleotide sequence ID" value="NZ_CADIKM010000013.1"/>
</dbReference>
<dbReference type="InterPro" id="IPR012338">
    <property type="entry name" value="Beta-lactam/transpept-like"/>
</dbReference>
<dbReference type="Gene3D" id="3.40.710.10">
    <property type="entry name" value="DD-peptidase/beta-lactamase superfamily"/>
    <property type="match status" value="1"/>
</dbReference>
<accession>A0A6S7BJT8</accession>
<dbReference type="InterPro" id="IPR052907">
    <property type="entry name" value="Beta-lactamase/esterase"/>
</dbReference>
<feature type="domain" description="Beta-lactamase-related" evidence="1">
    <location>
        <begin position="37"/>
        <end position="368"/>
    </location>
</feature>
<organism evidence="2 3">
    <name type="scientific">Pararobbsia alpina</name>
    <dbReference type="NCBI Taxonomy" id="621374"/>
    <lineage>
        <taxon>Bacteria</taxon>
        <taxon>Pseudomonadati</taxon>
        <taxon>Pseudomonadota</taxon>
        <taxon>Betaproteobacteria</taxon>
        <taxon>Burkholderiales</taxon>
        <taxon>Burkholderiaceae</taxon>
        <taxon>Pararobbsia</taxon>
    </lineage>
</organism>
<evidence type="ECO:0000313" key="2">
    <source>
        <dbReference type="EMBL" id="CAB3790930.1"/>
    </source>
</evidence>
<evidence type="ECO:0000313" key="3">
    <source>
        <dbReference type="Proteomes" id="UP000494115"/>
    </source>
</evidence>
<proteinExistence type="predicted"/>
<dbReference type="SUPFAM" id="SSF56601">
    <property type="entry name" value="beta-lactamase/transpeptidase-like"/>
    <property type="match status" value="1"/>
</dbReference>
<dbReference type="Proteomes" id="UP000494115">
    <property type="component" value="Unassembled WGS sequence"/>
</dbReference>
<dbReference type="InterPro" id="IPR001466">
    <property type="entry name" value="Beta-lactam-related"/>
</dbReference>
<dbReference type="PANTHER" id="PTHR43319">
    <property type="entry name" value="BETA-LACTAMASE-RELATED"/>
    <property type="match status" value="1"/>
</dbReference>
<name>A0A6S7BJT8_9BURK</name>
<dbReference type="Pfam" id="PF00144">
    <property type="entry name" value="Beta-lactamase"/>
    <property type="match status" value="1"/>
</dbReference>
<sequence length="391" mass="41989">MGSRTSDVQQRLSSGTTAPGFEPVKLQLDAYLLEDAAYSAQLAVYWKDKLVVDLVGGADLESTSVTGVFSSSKGVAGIVIAMLVQRGDLDLDAPVAAYWPEFEAQGKASITVRQLLSHRAGLLGVHPSFKRDEILNSEQAAARLASSHPQWLPGSTFGYHGLTIGIFMEELVRRITNRSLQAFYETEIRKPRDIDFYLGFPAAEEHRYRSLLPMKPTAIQQAAMDQGPSSNDSLASLTFNVLHSSATLLDGELSPNHREVRAAGPSAVGGIGSARGLAAVYAAATGNVGGPRLLDETTVSKFSQQQSWGHDRVLNMDMCFGVVFTKPHPRVEFGSYQAFGHDGAGGAIGFADPLYGTAFGYIPNPMQYPGGADPKAVRLSQIVRSCVQLLA</sequence>